<dbReference type="EMBL" id="CP063405">
    <property type="protein sequence ID" value="QSZ29518.1"/>
    <property type="molecule type" value="Genomic_DNA"/>
</dbReference>
<evidence type="ECO:0000256" key="1">
    <source>
        <dbReference type="SAM" id="MobiDB-lite"/>
    </source>
</evidence>
<evidence type="ECO:0000313" key="3">
    <source>
        <dbReference type="Proteomes" id="UP000672032"/>
    </source>
</evidence>
<protein>
    <submittedName>
        <fullName evidence="2">Uncharacterized protein</fullName>
    </submittedName>
</protein>
<feature type="region of interest" description="Disordered" evidence="1">
    <location>
        <begin position="38"/>
        <end position="97"/>
    </location>
</feature>
<proteinExistence type="predicted"/>
<name>A0A8A3P6U4_9HELO</name>
<feature type="compositionally biased region" description="Polar residues" evidence="1">
    <location>
        <begin position="49"/>
        <end position="61"/>
    </location>
</feature>
<sequence>MEPYKTQQDLMVKKAQEKGIQISEVTEHFRRKLSQAYENNPHFPDDSWPGTTPDITPSTVQVPLKPETMSPESGEITELPDEKDDQPSLPGKPKPALSLRIEEVLLTAAGNPKY</sequence>
<accession>A0A8A3P6U4</accession>
<keyword evidence="3" id="KW-1185">Reference proteome</keyword>
<dbReference type="OrthoDB" id="3498663at2759"/>
<dbReference type="Proteomes" id="UP000672032">
    <property type="component" value="Chromosome 1"/>
</dbReference>
<organism evidence="2 3">
    <name type="scientific">Monilinia vaccinii-corymbosi</name>
    <dbReference type="NCBI Taxonomy" id="61207"/>
    <lineage>
        <taxon>Eukaryota</taxon>
        <taxon>Fungi</taxon>
        <taxon>Dikarya</taxon>
        <taxon>Ascomycota</taxon>
        <taxon>Pezizomycotina</taxon>
        <taxon>Leotiomycetes</taxon>
        <taxon>Helotiales</taxon>
        <taxon>Sclerotiniaceae</taxon>
        <taxon>Monilinia</taxon>
    </lineage>
</organism>
<reference evidence="2" key="1">
    <citation type="submission" date="2020-10" db="EMBL/GenBank/DDBJ databases">
        <title>Genome Sequence of Monilinia vaccinii-corymbosi Sheds Light on Mummy Berry Disease Infection of Blueberry and Mating Type.</title>
        <authorList>
            <person name="Yow A.G."/>
            <person name="Zhang Y."/>
            <person name="Bansal K."/>
            <person name="Eacker S.M."/>
            <person name="Sullivan S."/>
            <person name="Liachko I."/>
            <person name="Cubeta M.A."/>
            <person name="Rollins J.A."/>
            <person name="Ashrafi H."/>
        </authorList>
    </citation>
    <scope>NUCLEOTIDE SEQUENCE</scope>
    <source>
        <strain evidence="2">RL-1</strain>
    </source>
</reference>
<evidence type="ECO:0000313" key="2">
    <source>
        <dbReference type="EMBL" id="QSZ29518.1"/>
    </source>
</evidence>
<dbReference type="AlphaFoldDB" id="A0A8A3P6U4"/>
<gene>
    <name evidence="2" type="ORF">DSL72_004032</name>
</gene>